<feature type="domain" description="IclR-ED" evidence="5">
    <location>
        <begin position="67"/>
        <end position="250"/>
    </location>
</feature>
<evidence type="ECO:0000256" key="1">
    <source>
        <dbReference type="ARBA" id="ARBA00023015"/>
    </source>
</evidence>
<organism evidence="9">
    <name type="scientific">Campylobacter fetus</name>
    <dbReference type="NCBI Taxonomy" id="196"/>
    <lineage>
        <taxon>Bacteria</taxon>
        <taxon>Pseudomonadati</taxon>
        <taxon>Campylobacterota</taxon>
        <taxon>Epsilonproteobacteria</taxon>
        <taxon>Campylobacterales</taxon>
        <taxon>Campylobacteraceae</taxon>
        <taxon>Campylobacter</taxon>
    </lineage>
</organism>
<dbReference type="PANTHER" id="PTHR30136">
    <property type="entry name" value="HELIX-TURN-HELIX TRANSCRIPTIONAL REGULATOR, ICLR FAMILY"/>
    <property type="match status" value="1"/>
</dbReference>
<name>A0A5L4IX80_CAMFE</name>
<evidence type="ECO:0000313" key="8">
    <source>
        <dbReference type="EMBL" id="EAK0452247.1"/>
    </source>
</evidence>
<feature type="domain" description="HTH iclR-type" evidence="4">
    <location>
        <begin position="6"/>
        <end position="66"/>
    </location>
</feature>
<reference evidence="9 11" key="1">
    <citation type="submission" date="2018-05" db="EMBL/GenBank/DDBJ databases">
        <authorList>
            <consortium name="PulseNet: The National Subtyping Network for Foodborne Disease Surveillance"/>
            <person name="Tarr C.L."/>
            <person name="Trees E."/>
            <person name="Katz L.S."/>
            <person name="Carleton-Romer H.A."/>
            <person name="Stroika S."/>
            <person name="Kucerova Z."/>
            <person name="Roache K.F."/>
            <person name="Sabol A.L."/>
            <person name="Besser J."/>
            <person name="Gerner-Smidt P."/>
        </authorList>
    </citation>
    <scope>NUCLEOTIDE SEQUENCE</scope>
    <source>
        <strain evidence="8">2014D-0197</strain>
        <strain evidence="6 11">2016D-0221</strain>
        <strain evidence="9">D4313</strain>
        <strain evidence="7 10">PNUSAC001503</strain>
    </source>
</reference>
<dbReference type="InterPro" id="IPR005471">
    <property type="entry name" value="Tscrpt_reg_IclR_N"/>
</dbReference>
<evidence type="ECO:0000313" key="9">
    <source>
        <dbReference type="EMBL" id="EAK0467980.1"/>
    </source>
</evidence>
<evidence type="ECO:0000259" key="5">
    <source>
        <dbReference type="PROSITE" id="PS51078"/>
    </source>
</evidence>
<dbReference type="InterPro" id="IPR036388">
    <property type="entry name" value="WH-like_DNA-bd_sf"/>
</dbReference>
<dbReference type="PANTHER" id="PTHR30136:SF24">
    <property type="entry name" value="HTH-TYPE TRANSCRIPTIONAL REPRESSOR ALLR"/>
    <property type="match status" value="1"/>
</dbReference>
<comment type="caution">
    <text evidence="9">The sequence shown here is derived from an EMBL/GenBank/DDBJ whole genome shotgun (WGS) entry which is preliminary data.</text>
</comment>
<dbReference type="GO" id="GO:0003677">
    <property type="term" value="F:DNA binding"/>
    <property type="evidence" value="ECO:0007669"/>
    <property type="project" value="UniProtKB-KW"/>
</dbReference>
<evidence type="ECO:0000256" key="3">
    <source>
        <dbReference type="ARBA" id="ARBA00023163"/>
    </source>
</evidence>
<dbReference type="GO" id="GO:0003700">
    <property type="term" value="F:DNA-binding transcription factor activity"/>
    <property type="evidence" value="ECO:0007669"/>
    <property type="project" value="TreeGrafter"/>
</dbReference>
<dbReference type="RefSeq" id="WP_011732064.1">
    <property type="nucleotide sequence ID" value="NZ_AABUZP020000005.1"/>
</dbReference>
<evidence type="ECO:0000256" key="2">
    <source>
        <dbReference type="ARBA" id="ARBA00023125"/>
    </source>
</evidence>
<dbReference type="EMBL" id="AABQDW010000001">
    <property type="protein sequence ID" value="EAI5407193.1"/>
    <property type="molecule type" value="Genomic_DNA"/>
</dbReference>
<keyword evidence="2" id="KW-0238">DNA-binding</keyword>
<dbReference type="InterPro" id="IPR050707">
    <property type="entry name" value="HTH_MetabolicPath_Reg"/>
</dbReference>
<dbReference type="OMA" id="RYPVRMY"/>
<evidence type="ECO:0000259" key="4">
    <source>
        <dbReference type="PROSITE" id="PS51077"/>
    </source>
</evidence>
<dbReference type="SUPFAM" id="SSF46785">
    <property type="entry name" value="Winged helix' DNA-binding domain"/>
    <property type="match status" value="1"/>
</dbReference>
<dbReference type="SUPFAM" id="SSF55781">
    <property type="entry name" value="GAF domain-like"/>
    <property type="match status" value="1"/>
</dbReference>
<dbReference type="EMBL" id="AACCXM010000001">
    <property type="protein sequence ID" value="EAK0467980.1"/>
    <property type="molecule type" value="Genomic_DNA"/>
</dbReference>
<dbReference type="GO" id="GO:0045892">
    <property type="term" value="P:negative regulation of DNA-templated transcription"/>
    <property type="evidence" value="ECO:0007669"/>
    <property type="project" value="TreeGrafter"/>
</dbReference>
<keyword evidence="1" id="KW-0805">Transcription regulation</keyword>
<sequence>MEKKLHNPTLRVLEIFKVLFVNNNGLSFSEISQITGISKGTLHPILTTLIYEDFLQINENKINIGKNCFKIGNAYVHSLDFIDTIKPHMKDIVFVCGEICQLGVLDGSDVLYIEKTEPKQAIKLESYVGKNLPAYATALGKCLLSGLNDDEIRKLYLDKNSFQKYTQNTVSDISSLLKQIYEVRANGYAHEIAESDKDIECVAVPLRSDGKIIASISVSLPIYRSNNEKIRSIIEILKLQAALIEKENSLIYKSK</sequence>
<dbReference type="Gene3D" id="3.30.450.40">
    <property type="match status" value="1"/>
</dbReference>
<accession>A0A5L4IX80</accession>
<evidence type="ECO:0000313" key="6">
    <source>
        <dbReference type="EMBL" id="EAI5407193.1"/>
    </source>
</evidence>
<evidence type="ECO:0000313" key="11">
    <source>
        <dbReference type="Proteomes" id="UP000557842"/>
    </source>
</evidence>
<dbReference type="SMART" id="SM00346">
    <property type="entry name" value="HTH_ICLR"/>
    <property type="match status" value="1"/>
</dbReference>
<evidence type="ECO:0000313" key="7">
    <source>
        <dbReference type="EMBL" id="EAI8859552.1"/>
    </source>
</evidence>
<dbReference type="EMBL" id="AACCXK010000002">
    <property type="protein sequence ID" value="EAK0452247.1"/>
    <property type="molecule type" value="Genomic_DNA"/>
</dbReference>
<dbReference type="EMBL" id="AABTCC010000021">
    <property type="protein sequence ID" value="EAI8859552.1"/>
    <property type="molecule type" value="Genomic_DNA"/>
</dbReference>
<dbReference type="Pfam" id="PF09339">
    <property type="entry name" value="HTH_IclR"/>
    <property type="match status" value="1"/>
</dbReference>
<protein>
    <submittedName>
        <fullName evidence="9">IclR family transcriptional regulator</fullName>
    </submittedName>
</protein>
<dbReference type="InterPro" id="IPR036390">
    <property type="entry name" value="WH_DNA-bd_sf"/>
</dbReference>
<dbReference type="Proteomes" id="UP000535509">
    <property type="component" value="Unassembled WGS sequence"/>
</dbReference>
<keyword evidence="3" id="KW-0804">Transcription</keyword>
<dbReference type="Gene3D" id="1.10.10.10">
    <property type="entry name" value="Winged helix-like DNA-binding domain superfamily/Winged helix DNA-binding domain"/>
    <property type="match status" value="1"/>
</dbReference>
<dbReference type="PROSITE" id="PS51078">
    <property type="entry name" value="ICLR_ED"/>
    <property type="match status" value="1"/>
</dbReference>
<dbReference type="InterPro" id="IPR014757">
    <property type="entry name" value="Tscrpt_reg_IclR_C"/>
</dbReference>
<dbReference type="Pfam" id="PF01614">
    <property type="entry name" value="IclR_C"/>
    <property type="match status" value="1"/>
</dbReference>
<dbReference type="InterPro" id="IPR029016">
    <property type="entry name" value="GAF-like_dom_sf"/>
</dbReference>
<dbReference type="PROSITE" id="PS51077">
    <property type="entry name" value="HTH_ICLR"/>
    <property type="match status" value="1"/>
</dbReference>
<dbReference type="Proteomes" id="UP000557842">
    <property type="component" value="Unassembled WGS sequence"/>
</dbReference>
<gene>
    <name evidence="8" type="ORF">AAH17_01025</name>
    <name evidence="9" type="ORF">AAH24_01135</name>
    <name evidence="6" type="ORF">BVH53_00490</name>
    <name evidence="7" type="ORF">CX802_06920</name>
</gene>
<evidence type="ECO:0000313" key="10">
    <source>
        <dbReference type="Proteomes" id="UP000535509"/>
    </source>
</evidence>
<proteinExistence type="predicted"/>
<keyword evidence="10" id="KW-1185">Reference proteome</keyword>
<dbReference type="AlphaFoldDB" id="A0A5L4IX80"/>
<dbReference type="GeneID" id="61064889"/>